<dbReference type="InterPro" id="IPR047656">
    <property type="entry name" value="IS481-like_transpos"/>
</dbReference>
<evidence type="ECO:0000256" key="1">
    <source>
        <dbReference type="SAM" id="MobiDB-lite"/>
    </source>
</evidence>
<dbReference type="InterPro" id="IPR012337">
    <property type="entry name" value="RNaseH-like_sf"/>
</dbReference>
<dbReference type="GO" id="GO:0003676">
    <property type="term" value="F:nucleic acid binding"/>
    <property type="evidence" value="ECO:0007669"/>
    <property type="project" value="InterPro"/>
</dbReference>
<name>A0A853BAR3_9PSEU</name>
<dbReference type="InterPro" id="IPR036397">
    <property type="entry name" value="RNaseH_sf"/>
</dbReference>
<dbReference type="NCBIfam" id="NF033577">
    <property type="entry name" value="transpos_IS481"/>
    <property type="match status" value="1"/>
</dbReference>
<evidence type="ECO:0000259" key="2">
    <source>
        <dbReference type="PROSITE" id="PS50994"/>
    </source>
</evidence>
<dbReference type="PANTHER" id="PTHR35004">
    <property type="entry name" value="TRANSPOSASE RV3428C-RELATED"/>
    <property type="match status" value="1"/>
</dbReference>
<dbReference type="EMBL" id="JACCFK010000002">
    <property type="protein sequence ID" value="NYI92473.1"/>
    <property type="molecule type" value="Genomic_DNA"/>
</dbReference>
<gene>
    <name evidence="3" type="ORF">HNR02_005848</name>
</gene>
<dbReference type="GO" id="GO:0015074">
    <property type="term" value="P:DNA integration"/>
    <property type="evidence" value="ECO:0007669"/>
    <property type="project" value="InterPro"/>
</dbReference>
<dbReference type="PANTHER" id="PTHR35004:SF7">
    <property type="entry name" value="INTEGRASE PROTEIN"/>
    <property type="match status" value="1"/>
</dbReference>
<evidence type="ECO:0000313" key="3">
    <source>
        <dbReference type="EMBL" id="NYI92473.1"/>
    </source>
</evidence>
<evidence type="ECO:0000313" key="4">
    <source>
        <dbReference type="Proteomes" id="UP000549616"/>
    </source>
</evidence>
<keyword evidence="4" id="KW-1185">Reference proteome</keyword>
<dbReference type="Proteomes" id="UP000549616">
    <property type="component" value="Unassembled WGS sequence"/>
</dbReference>
<feature type="compositionally biased region" description="Basic residues" evidence="1">
    <location>
        <begin position="294"/>
        <end position="310"/>
    </location>
</feature>
<sequence length="334" mass="37611">MARSTVYKWLARHREEGEAGLVDRSSRPHHSPTRLPVETEAAILALRQQCHRGAVFIAGQLGLVASTVGRVLRRRDVPPLSAIDPITGMPVRRRHSGIRYERRAPGELLHIDVKKLGRVPDGGGWRVHGRSEQVRGRGIGYDYLHVAIDDHTRLAYVEALPDERDTTAAAFLHRAVAWFRHHGITVLRILTDNALVYPRGTCWAAVCTALGLRRRYIKPGCPWTNGKAERFNHTLLTEFAYAQPWTSNTHRLTALPTWAQHYNTEHPHSARQGHPPISRLPRPSTTSQVTTPTGRRRPLRWPPHARHRPKACCAPSPGHRARPSPASSNRRRPG</sequence>
<dbReference type="Gene3D" id="3.30.420.10">
    <property type="entry name" value="Ribonuclease H-like superfamily/Ribonuclease H"/>
    <property type="match status" value="1"/>
</dbReference>
<feature type="domain" description="Integrase catalytic" evidence="2">
    <location>
        <begin position="116"/>
        <end position="284"/>
    </location>
</feature>
<reference evidence="3 4" key="1">
    <citation type="submission" date="2020-07" db="EMBL/GenBank/DDBJ databases">
        <title>Sequencing the genomes of 1000 actinobacteria strains.</title>
        <authorList>
            <person name="Klenk H.-P."/>
        </authorList>
    </citation>
    <scope>NUCLEOTIDE SEQUENCE [LARGE SCALE GENOMIC DNA]</scope>
    <source>
        <strain evidence="3 4">DSM 104006</strain>
    </source>
</reference>
<dbReference type="PROSITE" id="PS50994">
    <property type="entry name" value="INTEGRASE"/>
    <property type="match status" value="1"/>
</dbReference>
<dbReference type="Pfam" id="PF13565">
    <property type="entry name" value="HTH_32"/>
    <property type="match status" value="1"/>
</dbReference>
<comment type="caution">
    <text evidence="3">The sequence shown here is derived from an EMBL/GenBank/DDBJ whole genome shotgun (WGS) entry which is preliminary data.</text>
</comment>
<dbReference type="InterPro" id="IPR009057">
    <property type="entry name" value="Homeodomain-like_sf"/>
</dbReference>
<dbReference type="AlphaFoldDB" id="A0A853BAR3"/>
<accession>A0A853BAR3</accession>
<feature type="region of interest" description="Disordered" evidence="1">
    <location>
        <begin position="265"/>
        <end position="334"/>
    </location>
</feature>
<protein>
    <submittedName>
        <fullName evidence="3">Transposase InsO family protein</fullName>
    </submittedName>
</protein>
<proteinExistence type="predicted"/>
<feature type="compositionally biased region" description="Polar residues" evidence="1">
    <location>
        <begin position="283"/>
        <end position="293"/>
    </location>
</feature>
<organism evidence="3 4">
    <name type="scientific">Amycolatopsis endophytica</name>
    <dbReference type="NCBI Taxonomy" id="860233"/>
    <lineage>
        <taxon>Bacteria</taxon>
        <taxon>Bacillati</taxon>
        <taxon>Actinomycetota</taxon>
        <taxon>Actinomycetes</taxon>
        <taxon>Pseudonocardiales</taxon>
        <taxon>Pseudonocardiaceae</taxon>
        <taxon>Amycolatopsis</taxon>
    </lineage>
</organism>
<dbReference type="Pfam" id="PF13683">
    <property type="entry name" value="rve_3"/>
    <property type="match status" value="1"/>
</dbReference>
<dbReference type="SUPFAM" id="SSF53098">
    <property type="entry name" value="Ribonuclease H-like"/>
    <property type="match status" value="1"/>
</dbReference>
<dbReference type="SUPFAM" id="SSF46689">
    <property type="entry name" value="Homeodomain-like"/>
    <property type="match status" value="1"/>
</dbReference>
<dbReference type="InterPro" id="IPR001584">
    <property type="entry name" value="Integrase_cat-core"/>
</dbReference>